<sequence length="222" mass="24431">MTIEAVVFDFDGLIVDTESAWYEALAEIFQEHGAVLPLEMWSRCVGASHDVFNPYDYLEQVLQKPIDLVAIKALTESKHSLIMQERTVRPGVEAYLQSAMEQGLKIGLASSSTRSWVEGYLQRFGLLHYFSCIRTADDVAKVKPDPELYLQAVAGLGVSPSKAVAFEDSPNGARAAMAAGLYCVIVPNSITATFSFDGYHMRMNSMADMELTEVVSALLAHQ</sequence>
<gene>
    <name evidence="1" type="ORF">G9U52_09030</name>
</gene>
<dbReference type="PANTHER" id="PTHR18901:SF38">
    <property type="entry name" value="PSEUDOURIDINE-5'-PHOSPHATASE"/>
    <property type="match status" value="1"/>
</dbReference>
<evidence type="ECO:0000313" key="2">
    <source>
        <dbReference type="Proteomes" id="UP001165962"/>
    </source>
</evidence>
<comment type="caution">
    <text evidence="1">The sequence shown here is derived from an EMBL/GenBank/DDBJ whole genome shotgun (WGS) entry which is preliminary data.</text>
</comment>
<dbReference type="InterPro" id="IPR036412">
    <property type="entry name" value="HAD-like_sf"/>
</dbReference>
<dbReference type="EMBL" id="JAAOIW010000003">
    <property type="protein sequence ID" value="NHN29975.1"/>
    <property type="molecule type" value="Genomic_DNA"/>
</dbReference>
<dbReference type="Gene3D" id="1.10.150.240">
    <property type="entry name" value="Putative phosphatase, domain 2"/>
    <property type="match status" value="1"/>
</dbReference>
<dbReference type="GO" id="GO:0016787">
    <property type="term" value="F:hydrolase activity"/>
    <property type="evidence" value="ECO:0007669"/>
    <property type="project" value="UniProtKB-KW"/>
</dbReference>
<keyword evidence="2" id="KW-1185">Reference proteome</keyword>
<reference evidence="1" key="1">
    <citation type="submission" date="2020-03" db="EMBL/GenBank/DDBJ databases">
        <title>Draft sequencing of Paenibacilllus sp. S3N08.</title>
        <authorList>
            <person name="Kim D.-U."/>
        </authorList>
    </citation>
    <scope>NUCLEOTIDE SEQUENCE</scope>
    <source>
        <strain evidence="1">S3N08</strain>
    </source>
</reference>
<dbReference type="CDD" id="cd16423">
    <property type="entry name" value="HAD_BPGM-like"/>
    <property type="match status" value="1"/>
</dbReference>
<dbReference type="InterPro" id="IPR006439">
    <property type="entry name" value="HAD-SF_hydro_IA"/>
</dbReference>
<dbReference type="PRINTS" id="PR00413">
    <property type="entry name" value="HADHALOGNASE"/>
</dbReference>
<dbReference type="InterPro" id="IPR023198">
    <property type="entry name" value="PGP-like_dom2"/>
</dbReference>
<dbReference type="Gene3D" id="3.40.50.1000">
    <property type="entry name" value="HAD superfamily/HAD-like"/>
    <property type="match status" value="1"/>
</dbReference>
<dbReference type="RefSeq" id="WP_166148583.1">
    <property type="nucleotide sequence ID" value="NZ_JAAOIW010000003.1"/>
</dbReference>
<dbReference type="InterPro" id="IPR023214">
    <property type="entry name" value="HAD_sf"/>
</dbReference>
<protein>
    <submittedName>
        <fullName evidence="1">HAD family hydrolase</fullName>
    </submittedName>
</protein>
<dbReference type="InterPro" id="IPR041492">
    <property type="entry name" value="HAD_2"/>
</dbReference>
<accession>A0ABX0J145</accession>
<keyword evidence="1" id="KW-0378">Hydrolase</keyword>
<dbReference type="Proteomes" id="UP001165962">
    <property type="component" value="Unassembled WGS sequence"/>
</dbReference>
<dbReference type="SFLD" id="SFLDS00003">
    <property type="entry name" value="Haloacid_Dehalogenase"/>
    <property type="match status" value="1"/>
</dbReference>
<evidence type="ECO:0000313" key="1">
    <source>
        <dbReference type="EMBL" id="NHN29975.1"/>
    </source>
</evidence>
<proteinExistence type="predicted"/>
<dbReference type="SFLD" id="SFLDG01129">
    <property type="entry name" value="C1.5:_HAD__Beta-PGM__Phosphata"/>
    <property type="match status" value="1"/>
</dbReference>
<dbReference type="PANTHER" id="PTHR18901">
    <property type="entry name" value="2-DEOXYGLUCOSE-6-PHOSPHATE PHOSPHATASE 2"/>
    <property type="match status" value="1"/>
</dbReference>
<organism evidence="1 2">
    <name type="scientific">Paenibacillus agricola</name>
    <dbReference type="NCBI Taxonomy" id="2716264"/>
    <lineage>
        <taxon>Bacteria</taxon>
        <taxon>Bacillati</taxon>
        <taxon>Bacillota</taxon>
        <taxon>Bacilli</taxon>
        <taxon>Bacillales</taxon>
        <taxon>Paenibacillaceae</taxon>
        <taxon>Paenibacillus</taxon>
    </lineage>
</organism>
<name>A0ABX0J145_9BACL</name>
<dbReference type="Pfam" id="PF13419">
    <property type="entry name" value="HAD_2"/>
    <property type="match status" value="1"/>
</dbReference>
<dbReference type="SUPFAM" id="SSF56784">
    <property type="entry name" value="HAD-like"/>
    <property type="match status" value="1"/>
</dbReference>
<dbReference type="NCBIfam" id="TIGR01509">
    <property type="entry name" value="HAD-SF-IA-v3"/>
    <property type="match status" value="1"/>
</dbReference>